<protein>
    <submittedName>
        <fullName evidence="1">Uncharacterized protein</fullName>
    </submittedName>
</protein>
<sequence>FQWQHQYRRQYPNEFLQKPMTKEREDRAIDFMPAPRVTEADKLNDRRSLQRALDRRLFLIIHGTPYGASEDRPVWHFPEKLYAGEETLRKCAESALQSIIGCLSNVFFVGNAPCGHLVVQSKQHGDKDAANFK</sequence>
<reference evidence="1 2" key="1">
    <citation type="journal article" date="2021" name="Nat. Plants">
        <title>The Taxus genome provides insights into paclitaxel biosynthesis.</title>
        <authorList>
            <person name="Xiong X."/>
            <person name="Gou J."/>
            <person name="Liao Q."/>
            <person name="Li Y."/>
            <person name="Zhou Q."/>
            <person name="Bi G."/>
            <person name="Li C."/>
            <person name="Du R."/>
            <person name="Wang X."/>
            <person name="Sun T."/>
            <person name="Guo L."/>
            <person name="Liang H."/>
            <person name="Lu P."/>
            <person name="Wu Y."/>
            <person name="Zhang Z."/>
            <person name="Ro D.K."/>
            <person name="Shang Y."/>
            <person name="Huang S."/>
            <person name="Yan J."/>
        </authorList>
    </citation>
    <scope>NUCLEOTIDE SEQUENCE [LARGE SCALE GENOMIC DNA]</scope>
    <source>
        <strain evidence="1">Ta-2019</strain>
    </source>
</reference>
<comment type="caution">
    <text evidence="1">The sequence shown here is derived from an EMBL/GenBank/DDBJ whole genome shotgun (WGS) entry which is preliminary data.</text>
</comment>
<organism evidence="1 2">
    <name type="scientific">Taxus chinensis</name>
    <name type="common">Chinese yew</name>
    <name type="synonym">Taxus wallichiana var. chinensis</name>
    <dbReference type="NCBI Taxonomy" id="29808"/>
    <lineage>
        <taxon>Eukaryota</taxon>
        <taxon>Viridiplantae</taxon>
        <taxon>Streptophyta</taxon>
        <taxon>Embryophyta</taxon>
        <taxon>Tracheophyta</taxon>
        <taxon>Spermatophyta</taxon>
        <taxon>Pinopsida</taxon>
        <taxon>Pinidae</taxon>
        <taxon>Conifers II</taxon>
        <taxon>Cupressales</taxon>
        <taxon>Taxaceae</taxon>
        <taxon>Taxus</taxon>
    </lineage>
</organism>
<dbReference type="PANTHER" id="PTHR13124:SF12">
    <property type="entry name" value="LARGE RIBOSOMAL SUBUNIT PROTEIN ML46"/>
    <property type="match status" value="1"/>
</dbReference>
<evidence type="ECO:0000313" key="1">
    <source>
        <dbReference type="EMBL" id="KAH9293773.1"/>
    </source>
</evidence>
<feature type="non-terminal residue" evidence="1">
    <location>
        <position position="133"/>
    </location>
</feature>
<dbReference type="Proteomes" id="UP000824469">
    <property type="component" value="Unassembled WGS sequence"/>
</dbReference>
<dbReference type="AlphaFoldDB" id="A0AA38C6W8"/>
<dbReference type="PANTHER" id="PTHR13124">
    <property type="entry name" value="39S RIBOSOMAL PROTEIN L46, MITOCHONDRIAL PRECURSOR-RELATED"/>
    <property type="match status" value="1"/>
</dbReference>
<gene>
    <name evidence="1" type="ORF">KI387_041023</name>
</gene>
<dbReference type="GO" id="GO:0005762">
    <property type="term" value="C:mitochondrial large ribosomal subunit"/>
    <property type="evidence" value="ECO:0007669"/>
    <property type="project" value="TreeGrafter"/>
</dbReference>
<accession>A0AA38C6W8</accession>
<dbReference type="EMBL" id="JAHRHJ020000732">
    <property type="protein sequence ID" value="KAH9293773.1"/>
    <property type="molecule type" value="Genomic_DNA"/>
</dbReference>
<dbReference type="GO" id="GO:0003735">
    <property type="term" value="F:structural constituent of ribosome"/>
    <property type="evidence" value="ECO:0007669"/>
    <property type="project" value="InterPro"/>
</dbReference>
<dbReference type="InterPro" id="IPR040008">
    <property type="entry name" value="Ribosomal_mL46"/>
</dbReference>
<keyword evidence="2" id="KW-1185">Reference proteome</keyword>
<feature type="non-terminal residue" evidence="1">
    <location>
        <position position="1"/>
    </location>
</feature>
<name>A0AA38C6W8_TAXCH</name>
<evidence type="ECO:0000313" key="2">
    <source>
        <dbReference type="Proteomes" id="UP000824469"/>
    </source>
</evidence>
<dbReference type="Gene3D" id="3.90.79.10">
    <property type="entry name" value="Nucleoside Triphosphate Pyrophosphohydrolase"/>
    <property type="match status" value="1"/>
</dbReference>
<dbReference type="OMA" id="CAHIVVQ"/>
<proteinExistence type="predicted"/>